<organism evidence="11 12">
    <name type="scientific">Pseudomonas syringae</name>
    <dbReference type="NCBI Taxonomy" id="317"/>
    <lineage>
        <taxon>Bacteria</taxon>
        <taxon>Pseudomonadati</taxon>
        <taxon>Pseudomonadota</taxon>
        <taxon>Gammaproteobacteria</taxon>
        <taxon>Pseudomonadales</taxon>
        <taxon>Pseudomonadaceae</taxon>
        <taxon>Pseudomonas</taxon>
    </lineage>
</organism>
<dbReference type="GO" id="GO:0003883">
    <property type="term" value="F:CTP synthase activity"/>
    <property type="evidence" value="ECO:0007669"/>
    <property type="project" value="UniProtKB-EC"/>
</dbReference>
<dbReference type="InterPro" id="IPR029062">
    <property type="entry name" value="Class_I_gatase-like"/>
</dbReference>
<dbReference type="EMBL" id="MTSA01000004">
    <property type="protein sequence ID" value="OUM08129.1"/>
    <property type="molecule type" value="Genomic_DNA"/>
</dbReference>
<name>A0A244EUC1_PSESX</name>
<evidence type="ECO:0000256" key="6">
    <source>
        <dbReference type="ARBA" id="ARBA00022840"/>
    </source>
</evidence>
<dbReference type="AlphaFoldDB" id="A0A244EUC1"/>
<sequence>MGLAENTIRKIHIGLVGDFIAEVPAHQAIPLALQMVADALRVQVDVEWLPTPHIGDGACLESFDGLWCVPGSPYQDMQGALTAIRFAREGRVPFLGSCGGFQHVLVEYARHCLGWDDADHGETSPDAANVIIEPLSCPLVDALAPIHLQPDTLIARAYGTLDIEERYHCRYGLRRELESSLFGDALTVSGRGPEGDVRCLELQGHPFFVATLFQSERAALLGRIPPVVEAFVRACITSAQRDLS</sequence>
<dbReference type="SUPFAM" id="SSF52317">
    <property type="entry name" value="Class I glutamine amidotransferase-like"/>
    <property type="match status" value="1"/>
</dbReference>
<dbReference type="GO" id="GO:0042802">
    <property type="term" value="F:identical protein binding"/>
    <property type="evidence" value="ECO:0007669"/>
    <property type="project" value="TreeGrafter"/>
</dbReference>
<evidence type="ECO:0000256" key="7">
    <source>
        <dbReference type="ARBA" id="ARBA00022962"/>
    </source>
</evidence>
<gene>
    <name evidence="11" type="ORF">BW686_05460</name>
</gene>
<evidence type="ECO:0000256" key="5">
    <source>
        <dbReference type="ARBA" id="ARBA00022741"/>
    </source>
</evidence>
<evidence type="ECO:0000313" key="12">
    <source>
        <dbReference type="Proteomes" id="UP000195128"/>
    </source>
</evidence>
<keyword evidence="6" id="KW-0067">ATP-binding</keyword>
<dbReference type="GO" id="GO:0044210">
    <property type="term" value="P:'de novo' CTP biosynthetic process"/>
    <property type="evidence" value="ECO:0007669"/>
    <property type="project" value="UniProtKB-UniPathway"/>
</dbReference>
<dbReference type="InterPro" id="IPR017926">
    <property type="entry name" value="GATASE"/>
</dbReference>
<dbReference type="NCBIfam" id="NF004836">
    <property type="entry name" value="PRK06186.1"/>
    <property type="match status" value="1"/>
</dbReference>
<evidence type="ECO:0000256" key="3">
    <source>
        <dbReference type="ARBA" id="ARBA00012291"/>
    </source>
</evidence>
<dbReference type="GO" id="GO:0019856">
    <property type="term" value="P:pyrimidine nucleobase biosynthetic process"/>
    <property type="evidence" value="ECO:0007669"/>
    <property type="project" value="TreeGrafter"/>
</dbReference>
<keyword evidence="4" id="KW-0436">Ligase</keyword>
<evidence type="ECO:0000256" key="4">
    <source>
        <dbReference type="ARBA" id="ARBA00022598"/>
    </source>
</evidence>
<evidence type="ECO:0000256" key="2">
    <source>
        <dbReference type="ARBA" id="ARBA00007533"/>
    </source>
</evidence>
<keyword evidence="5" id="KW-0547">Nucleotide-binding</keyword>
<proteinExistence type="inferred from homology"/>
<keyword evidence="8" id="KW-0665">Pyrimidine biosynthesis</keyword>
<dbReference type="Gene3D" id="3.40.50.880">
    <property type="match status" value="1"/>
</dbReference>
<evidence type="ECO:0000256" key="8">
    <source>
        <dbReference type="ARBA" id="ARBA00022975"/>
    </source>
</evidence>
<dbReference type="OrthoDB" id="3286005at2"/>
<feature type="domain" description="Glutamine amidotransferase" evidence="10">
    <location>
        <begin position="40"/>
        <end position="124"/>
    </location>
</feature>
<dbReference type="PANTHER" id="PTHR11550:SF0">
    <property type="entry name" value="CTP SYNTHASE-RELATED"/>
    <property type="match status" value="1"/>
</dbReference>
<comment type="catalytic activity">
    <reaction evidence="9">
        <text>UTP + L-glutamine + ATP + H2O = CTP + L-glutamate + ADP + phosphate + 2 H(+)</text>
        <dbReference type="Rhea" id="RHEA:26426"/>
        <dbReference type="ChEBI" id="CHEBI:15377"/>
        <dbReference type="ChEBI" id="CHEBI:15378"/>
        <dbReference type="ChEBI" id="CHEBI:29985"/>
        <dbReference type="ChEBI" id="CHEBI:30616"/>
        <dbReference type="ChEBI" id="CHEBI:37563"/>
        <dbReference type="ChEBI" id="CHEBI:43474"/>
        <dbReference type="ChEBI" id="CHEBI:46398"/>
        <dbReference type="ChEBI" id="CHEBI:58359"/>
        <dbReference type="ChEBI" id="CHEBI:456216"/>
        <dbReference type="EC" id="6.3.4.2"/>
    </reaction>
</comment>
<dbReference type="Proteomes" id="UP000195128">
    <property type="component" value="Unassembled WGS sequence"/>
</dbReference>
<dbReference type="RefSeq" id="WP_084915152.1">
    <property type="nucleotide sequence ID" value="NZ_MTSA01000004.1"/>
</dbReference>
<protein>
    <recommendedName>
        <fullName evidence="3">CTP synthase (glutamine hydrolyzing)</fullName>
        <ecNumber evidence="3">6.3.4.2</ecNumber>
    </recommendedName>
</protein>
<comment type="similarity">
    <text evidence="2">Belongs to the CTP synthase family.</text>
</comment>
<dbReference type="GO" id="GO:0005524">
    <property type="term" value="F:ATP binding"/>
    <property type="evidence" value="ECO:0007669"/>
    <property type="project" value="UniProtKB-KW"/>
</dbReference>
<evidence type="ECO:0000256" key="1">
    <source>
        <dbReference type="ARBA" id="ARBA00005171"/>
    </source>
</evidence>
<evidence type="ECO:0000256" key="9">
    <source>
        <dbReference type="ARBA" id="ARBA00047781"/>
    </source>
</evidence>
<dbReference type="InterPro" id="IPR004468">
    <property type="entry name" value="CTP_synthase"/>
</dbReference>
<dbReference type="GO" id="GO:0005829">
    <property type="term" value="C:cytosol"/>
    <property type="evidence" value="ECO:0007669"/>
    <property type="project" value="TreeGrafter"/>
</dbReference>
<evidence type="ECO:0000259" key="10">
    <source>
        <dbReference type="Pfam" id="PF00117"/>
    </source>
</evidence>
<comment type="pathway">
    <text evidence="1">Pyrimidine metabolism; CTP biosynthesis via de novo pathway; CTP from UDP: step 2/2.</text>
</comment>
<keyword evidence="7" id="KW-0315">Glutamine amidotransferase</keyword>
<reference evidence="11 12" key="1">
    <citation type="submission" date="2017-01" db="EMBL/GenBank/DDBJ databases">
        <authorList>
            <person name="Mah S.A."/>
            <person name="Swanson W.J."/>
            <person name="Moy G.W."/>
            <person name="Vacquier V.D."/>
        </authorList>
    </citation>
    <scope>NUCLEOTIDE SEQUENCE [LARGE SCALE GENOMIC DNA]</scope>
    <source>
        <strain evidence="11">PDD-32b-74</strain>
    </source>
</reference>
<dbReference type="UniPathway" id="UPA00159">
    <property type="reaction ID" value="UER00277"/>
</dbReference>
<dbReference type="PANTHER" id="PTHR11550">
    <property type="entry name" value="CTP SYNTHASE"/>
    <property type="match status" value="1"/>
</dbReference>
<dbReference type="EC" id="6.3.4.2" evidence="3"/>
<evidence type="ECO:0000313" key="11">
    <source>
        <dbReference type="EMBL" id="OUM08129.1"/>
    </source>
</evidence>
<accession>A0A244EUC1</accession>
<comment type="caution">
    <text evidence="11">The sequence shown here is derived from an EMBL/GenBank/DDBJ whole genome shotgun (WGS) entry which is preliminary data.</text>
</comment>
<dbReference type="Pfam" id="PF00117">
    <property type="entry name" value="GATase"/>
    <property type="match status" value="1"/>
</dbReference>